<proteinExistence type="predicted"/>
<dbReference type="OrthoDB" id="2305685at2759"/>
<feature type="signal peptide" evidence="1">
    <location>
        <begin position="1"/>
        <end position="20"/>
    </location>
</feature>
<keyword evidence="1" id="KW-0732">Signal</keyword>
<accession>A0A9N8YWK1</accession>
<dbReference type="Proteomes" id="UP000789570">
    <property type="component" value="Unassembled WGS sequence"/>
</dbReference>
<feature type="chain" id="PRO_5040366675" evidence="1">
    <location>
        <begin position="21"/>
        <end position="196"/>
    </location>
</feature>
<evidence type="ECO:0000313" key="2">
    <source>
        <dbReference type="EMBL" id="CAG8457130.1"/>
    </source>
</evidence>
<gene>
    <name evidence="2" type="ORF">FCALED_LOCUS1558</name>
</gene>
<evidence type="ECO:0000256" key="1">
    <source>
        <dbReference type="SAM" id="SignalP"/>
    </source>
</evidence>
<comment type="caution">
    <text evidence="2">The sequence shown here is derived from an EMBL/GenBank/DDBJ whole genome shotgun (WGS) entry which is preliminary data.</text>
</comment>
<name>A0A9N8YWK1_9GLOM</name>
<dbReference type="AlphaFoldDB" id="A0A9N8YWK1"/>
<sequence>MKSLTILAFILLSIIAVSSALPSHNDQLEKRTNPCLHKRNVLGKRTEERRCPCALAESIFDGTSGPVKGLMVYAQDECGSTTITGLFSSGFEDTTKNYTFSIVDFCGKVIRDLTDDLNIEFSEGGSKAFKSKVDFNLNCDKEGILFTKNSKPGLNKRTCNAFSKRQADPNNSTDFGAFMRINENADNYAQANIFEI</sequence>
<evidence type="ECO:0000313" key="3">
    <source>
        <dbReference type="Proteomes" id="UP000789570"/>
    </source>
</evidence>
<reference evidence="2" key="1">
    <citation type="submission" date="2021-06" db="EMBL/GenBank/DDBJ databases">
        <authorList>
            <person name="Kallberg Y."/>
            <person name="Tangrot J."/>
            <person name="Rosling A."/>
        </authorList>
    </citation>
    <scope>NUCLEOTIDE SEQUENCE</scope>
    <source>
        <strain evidence="2">UK204</strain>
    </source>
</reference>
<protein>
    <submittedName>
        <fullName evidence="2">775_t:CDS:1</fullName>
    </submittedName>
</protein>
<keyword evidence="3" id="KW-1185">Reference proteome</keyword>
<dbReference type="EMBL" id="CAJVPQ010000205">
    <property type="protein sequence ID" value="CAG8457130.1"/>
    <property type="molecule type" value="Genomic_DNA"/>
</dbReference>
<organism evidence="2 3">
    <name type="scientific">Funneliformis caledonium</name>
    <dbReference type="NCBI Taxonomy" id="1117310"/>
    <lineage>
        <taxon>Eukaryota</taxon>
        <taxon>Fungi</taxon>
        <taxon>Fungi incertae sedis</taxon>
        <taxon>Mucoromycota</taxon>
        <taxon>Glomeromycotina</taxon>
        <taxon>Glomeromycetes</taxon>
        <taxon>Glomerales</taxon>
        <taxon>Glomeraceae</taxon>
        <taxon>Funneliformis</taxon>
    </lineage>
</organism>